<protein>
    <submittedName>
        <fullName evidence="8">Patched family protein</fullName>
    </submittedName>
</protein>
<dbReference type="InterPro" id="IPR000731">
    <property type="entry name" value="SSD"/>
</dbReference>
<evidence type="ECO:0000313" key="8">
    <source>
        <dbReference type="EMBL" id="ADK86189.1"/>
    </source>
</evidence>
<feature type="transmembrane region" description="Helical" evidence="6">
    <location>
        <begin position="646"/>
        <end position="662"/>
    </location>
</feature>
<dbReference type="AlphaFoldDB" id="E1QME6"/>
<dbReference type="KEGG" id="dbr:Deba_2836"/>
<evidence type="ECO:0000256" key="5">
    <source>
        <dbReference type="ARBA" id="ARBA00023136"/>
    </source>
</evidence>
<feature type="transmembrane region" description="Helical" evidence="6">
    <location>
        <begin position="276"/>
        <end position="300"/>
    </location>
</feature>
<dbReference type="GO" id="GO:0005886">
    <property type="term" value="C:plasma membrane"/>
    <property type="evidence" value="ECO:0007669"/>
    <property type="project" value="UniProtKB-SubCell"/>
</dbReference>
<organism evidence="8 9">
    <name type="scientific">Desulfarculus baarsii (strain ATCC 33931 / DSM 2075 / LMG 7858 / VKM B-1802 / 2st14)</name>
    <dbReference type="NCBI Taxonomy" id="644282"/>
    <lineage>
        <taxon>Bacteria</taxon>
        <taxon>Pseudomonadati</taxon>
        <taxon>Thermodesulfobacteriota</taxon>
        <taxon>Desulfarculia</taxon>
        <taxon>Desulfarculales</taxon>
        <taxon>Desulfarculaceae</taxon>
        <taxon>Desulfarculus</taxon>
    </lineage>
</organism>
<dbReference type="HOGENOM" id="CLU_008861_3_0_7"/>
<keyword evidence="4 6" id="KW-1133">Transmembrane helix</keyword>
<dbReference type="Gene3D" id="1.20.1640.10">
    <property type="entry name" value="Multidrug efflux transporter AcrB transmembrane domain"/>
    <property type="match status" value="2"/>
</dbReference>
<evidence type="ECO:0000256" key="2">
    <source>
        <dbReference type="ARBA" id="ARBA00022475"/>
    </source>
</evidence>
<feature type="transmembrane region" description="Helical" evidence="6">
    <location>
        <begin position="373"/>
        <end position="402"/>
    </location>
</feature>
<dbReference type="eggNOG" id="COG1033">
    <property type="taxonomic scope" value="Bacteria"/>
</dbReference>
<dbReference type="PANTHER" id="PTHR33406:SF12">
    <property type="entry name" value="BLR2997 PROTEIN"/>
    <property type="match status" value="1"/>
</dbReference>
<accession>E1QME6</accession>
<evidence type="ECO:0000256" key="4">
    <source>
        <dbReference type="ARBA" id="ARBA00022989"/>
    </source>
</evidence>
<keyword evidence="5 6" id="KW-0472">Membrane</keyword>
<dbReference type="Pfam" id="PF03176">
    <property type="entry name" value="MMPL"/>
    <property type="match status" value="2"/>
</dbReference>
<dbReference type="PANTHER" id="PTHR33406">
    <property type="entry name" value="MEMBRANE PROTEIN MJ1562-RELATED"/>
    <property type="match status" value="1"/>
</dbReference>
<proteinExistence type="predicted"/>
<feature type="domain" description="SSD" evidence="7">
    <location>
        <begin position="663"/>
        <end position="794"/>
    </location>
</feature>
<dbReference type="Proteomes" id="UP000009047">
    <property type="component" value="Chromosome"/>
</dbReference>
<feature type="transmembrane region" description="Helical" evidence="6">
    <location>
        <begin position="743"/>
        <end position="764"/>
    </location>
</feature>
<feature type="transmembrane region" description="Helical" evidence="6">
    <location>
        <begin position="306"/>
        <end position="327"/>
    </location>
</feature>
<keyword evidence="2" id="KW-1003">Cell membrane</keyword>
<evidence type="ECO:0000259" key="7">
    <source>
        <dbReference type="PROSITE" id="PS50156"/>
    </source>
</evidence>
<dbReference type="SUPFAM" id="SSF82866">
    <property type="entry name" value="Multidrug efflux transporter AcrB transmembrane domain"/>
    <property type="match status" value="2"/>
</dbReference>
<sequence>MRMRIEAWFRFVAETICNRAWLLLVITGLATGFLVYQLPGLRVDTSTESFFHKDDPVLEEYEAFKDQFGWDELIVLAIEPPEVFDKDFLERLKELHADLEDNVPHLADITSMVNARNTRGEEDKLIVEDLLENFPKNASEMADLKKRVMANPLYINRIISSDGGMTTIILETDLSAVTSNKIDALSGFEESEAIEPSLEEKNISKNDIAEAVVSAVEKIVNKYQSPDFRIHLAGAPVVLKKHKEAMIGDMGKFMLLAIATIALCLYLMFHRITGVLLPLLVVVLSLLSTLGMMGLFGVAFTVPNMILPSFLLAVGVGASVHILSLIYRHYEQNNNKREAIVYAMGHFGLAVVMTSLTTAVGVASFATTEMAPVAYLGIFGGAGVLFSLIYTIVLLPTLLFLLPLKVRFVNKRGGPALQDRFGRFLDWVSDMSTGYPKTITAITVALLVVGLASAMQLRFSHDTLKWLHPSWPCRQATEKIDEVLGGTITLEVLVDTGRENGLYDPYILKSLDQLAEEFDKFDDGLIKVAKASSIADILKEIHQALNENRPEFYTVPENGDLIPQEFLLFENSGSDDLEKVTDSAFRVGRFSVLVPWVDVFRYVPLVNKIEHDFQEKLGTKATISTTGILRLFIHTVTAASKSMAEGYVSAVILITIMMILMVGKIRLGILAMIPNLSPVILVIGLMHWLRLPLDTYTMMIGTIALGLSVDDTVHFMNGFRKYYDETGDVKVAINKTLHTSGRAMLVTSIVLTIGFLAFTCASMRNVVNFGWLTGLTIMLALVADFFSVPAILTLMNRTTQMKVE</sequence>
<feature type="transmembrane region" description="Helical" evidence="6">
    <location>
        <begin position="770"/>
        <end position="792"/>
    </location>
</feature>
<feature type="domain" description="SSD" evidence="7">
    <location>
        <begin position="279"/>
        <end position="401"/>
    </location>
</feature>
<reference evidence="8 9" key="1">
    <citation type="journal article" date="2010" name="Stand. Genomic Sci.">
        <title>Complete genome sequence of Desulfarculus baarsii type strain (2st14).</title>
        <authorList>
            <person name="Sun H."/>
            <person name="Spring S."/>
            <person name="Lapidus A."/>
            <person name="Davenport K."/>
            <person name="Del Rio T.G."/>
            <person name="Tice H."/>
            <person name="Nolan M."/>
            <person name="Copeland A."/>
            <person name="Cheng J.F."/>
            <person name="Lucas S."/>
            <person name="Tapia R."/>
            <person name="Goodwin L."/>
            <person name="Pitluck S."/>
            <person name="Ivanova N."/>
            <person name="Pagani I."/>
            <person name="Mavromatis K."/>
            <person name="Ovchinnikova G."/>
            <person name="Pati A."/>
            <person name="Chen A."/>
            <person name="Palaniappan K."/>
            <person name="Hauser L."/>
            <person name="Chang Y.J."/>
            <person name="Jeffries C.D."/>
            <person name="Detter J.C."/>
            <person name="Han C."/>
            <person name="Rohde M."/>
            <person name="Brambilla E."/>
            <person name="Goker M."/>
            <person name="Woyke T."/>
            <person name="Bristow J."/>
            <person name="Eisen J.A."/>
            <person name="Markowitz V."/>
            <person name="Hugenholtz P."/>
            <person name="Kyrpides N.C."/>
            <person name="Klenk H.P."/>
            <person name="Land M."/>
        </authorList>
    </citation>
    <scope>NUCLEOTIDE SEQUENCE [LARGE SCALE GENOMIC DNA]</scope>
    <source>
        <strain evidence="9">ATCC 33931 / DSM 2075 / LMG 7858 / VKM B-1802 / 2st14</strain>
    </source>
</reference>
<feature type="transmembrane region" description="Helical" evidence="6">
    <location>
        <begin position="250"/>
        <end position="269"/>
    </location>
</feature>
<dbReference type="STRING" id="644282.Deba_2836"/>
<evidence type="ECO:0000256" key="1">
    <source>
        <dbReference type="ARBA" id="ARBA00004651"/>
    </source>
</evidence>
<feature type="transmembrane region" description="Helical" evidence="6">
    <location>
        <begin position="339"/>
        <end position="367"/>
    </location>
</feature>
<evidence type="ECO:0000256" key="6">
    <source>
        <dbReference type="SAM" id="Phobius"/>
    </source>
</evidence>
<comment type="subcellular location">
    <subcellularLocation>
        <location evidence="1">Cell membrane</location>
        <topology evidence="1">Multi-pass membrane protein</topology>
    </subcellularLocation>
</comment>
<dbReference type="PROSITE" id="PS50156">
    <property type="entry name" value="SSD"/>
    <property type="match status" value="2"/>
</dbReference>
<evidence type="ECO:0000313" key="9">
    <source>
        <dbReference type="Proteomes" id="UP000009047"/>
    </source>
</evidence>
<dbReference type="EMBL" id="CP002085">
    <property type="protein sequence ID" value="ADK86189.1"/>
    <property type="molecule type" value="Genomic_DNA"/>
</dbReference>
<gene>
    <name evidence="8" type="ordered locus">Deba_2836</name>
</gene>
<keyword evidence="3 6" id="KW-0812">Transmembrane</keyword>
<dbReference type="RefSeq" id="WP_013259627.1">
    <property type="nucleotide sequence ID" value="NC_014365.1"/>
</dbReference>
<feature type="transmembrane region" description="Helical" evidence="6">
    <location>
        <begin position="669"/>
        <end position="689"/>
    </location>
</feature>
<evidence type="ECO:0000256" key="3">
    <source>
        <dbReference type="ARBA" id="ARBA00022692"/>
    </source>
</evidence>
<dbReference type="InterPro" id="IPR004869">
    <property type="entry name" value="MMPL_dom"/>
</dbReference>
<keyword evidence="9" id="KW-1185">Reference proteome</keyword>
<dbReference type="InterPro" id="IPR050545">
    <property type="entry name" value="Mycobact_MmpL"/>
</dbReference>
<name>E1QME6_DESB2</name>
<feature type="transmembrane region" description="Helical" evidence="6">
    <location>
        <begin position="20"/>
        <end position="38"/>
    </location>
</feature>